<protein>
    <submittedName>
        <fullName evidence="2">Iron chaperone</fullName>
    </submittedName>
</protein>
<keyword evidence="3" id="KW-1185">Reference proteome</keyword>
<accession>A0ABV8ASR9</accession>
<dbReference type="SUPFAM" id="SSF159888">
    <property type="entry name" value="YdhG-like"/>
    <property type="match status" value="1"/>
</dbReference>
<evidence type="ECO:0000313" key="3">
    <source>
        <dbReference type="Proteomes" id="UP001595805"/>
    </source>
</evidence>
<dbReference type="Gene3D" id="3.90.1150.200">
    <property type="match status" value="1"/>
</dbReference>
<dbReference type="EMBL" id="JBHRZS010000007">
    <property type="protein sequence ID" value="MFC3880645.1"/>
    <property type="molecule type" value="Genomic_DNA"/>
</dbReference>
<organism evidence="2 3">
    <name type="scientific">Algoriphagus namhaensis</name>
    <dbReference type="NCBI Taxonomy" id="915353"/>
    <lineage>
        <taxon>Bacteria</taxon>
        <taxon>Pseudomonadati</taxon>
        <taxon>Bacteroidota</taxon>
        <taxon>Cytophagia</taxon>
        <taxon>Cytophagales</taxon>
        <taxon>Cyclobacteriaceae</taxon>
        <taxon>Algoriphagus</taxon>
    </lineage>
</organism>
<proteinExistence type="predicted"/>
<comment type="caution">
    <text evidence="2">The sequence shown here is derived from an EMBL/GenBank/DDBJ whole genome shotgun (WGS) entry which is preliminary data.</text>
</comment>
<name>A0ABV8ASR9_9BACT</name>
<evidence type="ECO:0000259" key="1">
    <source>
        <dbReference type="Pfam" id="PF08818"/>
    </source>
</evidence>
<dbReference type="Pfam" id="PF08818">
    <property type="entry name" value="DUF1801"/>
    <property type="match status" value="1"/>
</dbReference>
<dbReference type="InterPro" id="IPR014922">
    <property type="entry name" value="YdhG-like"/>
</dbReference>
<sequence length="119" mass="13727">MNPKASSVAEYFSWQTETIQEKLQSIRETIAAVVPNAKEVISYHMPAFKTSEVLVYYAVMKKHIGFYPHPEAIVAFKKELEPYKTSKGAIQFPLDQPIPLDLIRDITIFRREQVKAKKE</sequence>
<dbReference type="RefSeq" id="WP_377906002.1">
    <property type="nucleotide sequence ID" value="NZ_JBHRZS010000007.1"/>
</dbReference>
<reference evidence="3" key="1">
    <citation type="journal article" date="2019" name="Int. J. Syst. Evol. Microbiol.">
        <title>The Global Catalogue of Microorganisms (GCM) 10K type strain sequencing project: providing services to taxonomists for standard genome sequencing and annotation.</title>
        <authorList>
            <consortium name="The Broad Institute Genomics Platform"/>
            <consortium name="The Broad Institute Genome Sequencing Center for Infectious Disease"/>
            <person name="Wu L."/>
            <person name="Ma J."/>
        </authorList>
    </citation>
    <scope>NUCLEOTIDE SEQUENCE [LARGE SCALE GENOMIC DNA]</scope>
    <source>
        <strain evidence="3">CCUG 60523</strain>
    </source>
</reference>
<dbReference type="Proteomes" id="UP001595805">
    <property type="component" value="Unassembled WGS sequence"/>
</dbReference>
<evidence type="ECO:0000313" key="2">
    <source>
        <dbReference type="EMBL" id="MFC3880645.1"/>
    </source>
</evidence>
<gene>
    <name evidence="2" type="ORF">ACFOSV_10675</name>
</gene>
<feature type="domain" description="YdhG-like" evidence="1">
    <location>
        <begin position="20"/>
        <end position="106"/>
    </location>
</feature>